<evidence type="ECO:0000313" key="1">
    <source>
        <dbReference type="EMBL" id="KAL3279982.1"/>
    </source>
</evidence>
<comment type="caution">
    <text evidence="1">The sequence shown here is derived from an EMBL/GenBank/DDBJ whole genome shotgun (WGS) entry which is preliminary data.</text>
</comment>
<protein>
    <submittedName>
        <fullName evidence="1">Uncharacterized protein</fullName>
    </submittedName>
</protein>
<reference evidence="1 2" key="1">
    <citation type="journal article" date="2021" name="BMC Biol.">
        <title>Horizontally acquired antibacterial genes associated with adaptive radiation of ladybird beetles.</title>
        <authorList>
            <person name="Li H.S."/>
            <person name="Tang X.F."/>
            <person name="Huang Y.H."/>
            <person name="Xu Z.Y."/>
            <person name="Chen M.L."/>
            <person name="Du X.Y."/>
            <person name="Qiu B.Y."/>
            <person name="Chen P.T."/>
            <person name="Zhang W."/>
            <person name="Slipinski A."/>
            <person name="Escalona H.E."/>
            <person name="Waterhouse R.M."/>
            <person name="Zwick A."/>
            <person name="Pang H."/>
        </authorList>
    </citation>
    <scope>NUCLEOTIDE SEQUENCE [LARGE SCALE GENOMIC DNA]</scope>
    <source>
        <strain evidence="1">SYSU2018</strain>
    </source>
</reference>
<keyword evidence="2" id="KW-1185">Reference proteome</keyword>
<organism evidence="1 2">
    <name type="scientific">Cryptolaemus montrouzieri</name>
    <dbReference type="NCBI Taxonomy" id="559131"/>
    <lineage>
        <taxon>Eukaryota</taxon>
        <taxon>Metazoa</taxon>
        <taxon>Ecdysozoa</taxon>
        <taxon>Arthropoda</taxon>
        <taxon>Hexapoda</taxon>
        <taxon>Insecta</taxon>
        <taxon>Pterygota</taxon>
        <taxon>Neoptera</taxon>
        <taxon>Endopterygota</taxon>
        <taxon>Coleoptera</taxon>
        <taxon>Polyphaga</taxon>
        <taxon>Cucujiformia</taxon>
        <taxon>Coccinelloidea</taxon>
        <taxon>Coccinellidae</taxon>
        <taxon>Scymninae</taxon>
        <taxon>Scymnini</taxon>
        <taxon>Cryptolaemus</taxon>
    </lineage>
</organism>
<evidence type="ECO:0000313" key="2">
    <source>
        <dbReference type="Proteomes" id="UP001516400"/>
    </source>
</evidence>
<sequence length="113" mass="13079">MAASASGELLPPFVVYKAKYRYEEWEDCRKQNLRFNLLPPNSTHYTDLWKLRTWTNEEALEKATNGEWNKGASPEIRLPHTLTADVYSNGGNPEAVLQRLLRRIPRPLENVPK</sequence>
<gene>
    <name evidence="1" type="ORF">HHI36_017488</name>
</gene>
<name>A0ABD2NMQ1_9CUCU</name>
<proteinExistence type="predicted"/>
<dbReference type="EMBL" id="JABFTP020000124">
    <property type="protein sequence ID" value="KAL3279982.1"/>
    <property type="molecule type" value="Genomic_DNA"/>
</dbReference>
<accession>A0ABD2NMQ1</accession>
<dbReference type="AlphaFoldDB" id="A0ABD2NMQ1"/>
<dbReference type="Proteomes" id="UP001516400">
    <property type="component" value="Unassembled WGS sequence"/>
</dbReference>